<dbReference type="InterPro" id="IPR016164">
    <property type="entry name" value="FAD-linked_Oxase-like_C"/>
</dbReference>
<keyword evidence="7" id="KW-1185">Reference proteome</keyword>
<dbReference type="InterPro" id="IPR036318">
    <property type="entry name" value="FAD-bd_PCMH-like_sf"/>
</dbReference>
<reference evidence="6 7" key="1">
    <citation type="submission" date="2018-09" db="EMBL/GenBank/DDBJ databases">
        <title>Comparative genomics of Leucobacter spp.</title>
        <authorList>
            <person name="Reis A.C."/>
            <person name="Kolvenbach B.A."/>
            <person name="Corvini P.F.X."/>
            <person name="Nunes O.C."/>
        </authorList>
    </citation>
    <scope>NUCLEOTIDE SEQUENCE [LARGE SCALE GENOMIC DNA]</scope>
    <source>
        <strain evidence="6 7">TAN 31504</strain>
    </source>
</reference>
<comment type="caution">
    <text evidence="6">The sequence shown here is derived from an EMBL/GenBank/DDBJ whole genome shotgun (WGS) entry which is preliminary data.</text>
</comment>
<proteinExistence type="predicted"/>
<dbReference type="Pfam" id="PF01565">
    <property type="entry name" value="FAD_binding_4"/>
    <property type="match status" value="1"/>
</dbReference>
<accession>A0ABS1SIW6</accession>
<dbReference type="InterPro" id="IPR016166">
    <property type="entry name" value="FAD-bd_PCMH"/>
</dbReference>
<evidence type="ECO:0000259" key="5">
    <source>
        <dbReference type="PROSITE" id="PS51387"/>
    </source>
</evidence>
<dbReference type="PANTHER" id="PTHR42934">
    <property type="entry name" value="GLYCOLATE OXIDASE SUBUNIT GLCD"/>
    <property type="match status" value="1"/>
</dbReference>
<comment type="cofactor">
    <cofactor evidence="1">
        <name>FAD</name>
        <dbReference type="ChEBI" id="CHEBI:57692"/>
    </cofactor>
</comment>
<protein>
    <submittedName>
        <fullName evidence="6">FAD-binding protein</fullName>
    </submittedName>
</protein>
<dbReference type="Proteomes" id="UP001645859">
    <property type="component" value="Unassembled WGS sequence"/>
</dbReference>
<evidence type="ECO:0000256" key="4">
    <source>
        <dbReference type="ARBA" id="ARBA00023002"/>
    </source>
</evidence>
<dbReference type="InterPro" id="IPR006094">
    <property type="entry name" value="Oxid_FAD_bind_N"/>
</dbReference>
<dbReference type="Pfam" id="PF02913">
    <property type="entry name" value="FAD-oxidase_C"/>
    <property type="match status" value="1"/>
</dbReference>
<sequence length="502" mass="53320">MLASTNPEGQALLCTTVHRGGIVTTIEGVLGDLLDEIRARRPDLAAHAELTSDPARLRDESPVTAVARSLLVFPATAEDVAWLVRLAHLHESPIVPRGARTGLVGGAVPLRPSLVIDLSRLTAIESLDLAGRRLRVGAGVTLGQIDDVLAPHGMMYPPDPASFRRATIGGTVATNAGGLRCVKYGTTDRWIRTLRVVLPDGSMADLGHPVMKDATGYDVRRLFIGSEGTLGIVVSVGLTFCPRPTDARMMLAAFGTIEAALAANHAIRDRLVPSMCELLDRGALASRDTEVLTSLIGRVQEWGSDPALLLLQLDGMGVDAETATLRAVVAPHAVAVRDVAPADEAEVLAVRRGGSAVRSGRADVEEALVAPADTAPVLPQDLSVPIDRLAQIVKVIREVADHAQLESRIAAHAGDGNLHLLLCAPTDSRADPGEARRRLERAMEQIVRHALELGGTVSGEHGIGAAKRGWARQDLGPSVIEMHRAIKRALDPKNLMNPEKAF</sequence>
<dbReference type="InterPro" id="IPR016171">
    <property type="entry name" value="Vanillyl_alc_oxidase_C-sub2"/>
</dbReference>
<dbReference type="PROSITE" id="PS51387">
    <property type="entry name" value="FAD_PCMH"/>
    <property type="match status" value="1"/>
</dbReference>
<dbReference type="InterPro" id="IPR051914">
    <property type="entry name" value="FAD-linked_OxidoTrans_Type4"/>
</dbReference>
<evidence type="ECO:0000256" key="2">
    <source>
        <dbReference type="ARBA" id="ARBA00022630"/>
    </source>
</evidence>
<feature type="domain" description="FAD-binding PCMH-type" evidence="5">
    <location>
        <begin position="58"/>
        <end position="243"/>
    </location>
</feature>
<dbReference type="SUPFAM" id="SSF55103">
    <property type="entry name" value="FAD-linked oxidases, C-terminal domain"/>
    <property type="match status" value="1"/>
</dbReference>
<dbReference type="InterPro" id="IPR004113">
    <property type="entry name" value="FAD-bd_oxidored_4_C"/>
</dbReference>
<evidence type="ECO:0000313" key="7">
    <source>
        <dbReference type="Proteomes" id="UP001645859"/>
    </source>
</evidence>
<keyword evidence="3" id="KW-0274">FAD</keyword>
<keyword evidence="2" id="KW-0285">Flavoprotein</keyword>
<evidence type="ECO:0000313" key="6">
    <source>
        <dbReference type="EMBL" id="MBL3680509.1"/>
    </source>
</evidence>
<evidence type="ECO:0000256" key="3">
    <source>
        <dbReference type="ARBA" id="ARBA00022827"/>
    </source>
</evidence>
<evidence type="ECO:0000256" key="1">
    <source>
        <dbReference type="ARBA" id="ARBA00001974"/>
    </source>
</evidence>
<dbReference type="Gene3D" id="3.30.465.10">
    <property type="match status" value="1"/>
</dbReference>
<dbReference type="EMBL" id="QYAC01000008">
    <property type="protein sequence ID" value="MBL3680509.1"/>
    <property type="molecule type" value="Genomic_DNA"/>
</dbReference>
<dbReference type="Gene3D" id="3.30.70.2740">
    <property type="match status" value="1"/>
</dbReference>
<name>A0ABS1SIW6_9MICO</name>
<dbReference type="InterPro" id="IPR016169">
    <property type="entry name" value="FAD-bd_PCMH_sub2"/>
</dbReference>
<gene>
    <name evidence="6" type="ORF">D3230_14605</name>
</gene>
<keyword evidence="4" id="KW-0560">Oxidoreductase</keyword>
<dbReference type="SUPFAM" id="SSF56176">
    <property type="entry name" value="FAD-binding/transporter-associated domain-like"/>
    <property type="match status" value="1"/>
</dbReference>
<dbReference type="PANTHER" id="PTHR42934:SF2">
    <property type="entry name" value="GLYCOLATE OXIDASE SUBUNIT GLCD"/>
    <property type="match status" value="1"/>
</dbReference>
<organism evidence="6 7">
    <name type="scientific">Leucobacter chromiireducens subsp. solipictus</name>
    <dbReference type="NCBI Taxonomy" id="398235"/>
    <lineage>
        <taxon>Bacteria</taxon>
        <taxon>Bacillati</taxon>
        <taxon>Actinomycetota</taxon>
        <taxon>Actinomycetes</taxon>
        <taxon>Micrococcales</taxon>
        <taxon>Microbacteriaceae</taxon>
        <taxon>Leucobacter</taxon>
    </lineage>
</organism>
<dbReference type="Gene3D" id="1.10.45.10">
    <property type="entry name" value="Vanillyl-alcohol Oxidase, Chain A, domain 4"/>
    <property type="match status" value="1"/>
</dbReference>